<evidence type="ECO:0000256" key="7">
    <source>
        <dbReference type="ARBA" id="ARBA00023136"/>
    </source>
</evidence>
<evidence type="ECO:0000256" key="1">
    <source>
        <dbReference type="ARBA" id="ARBA00004141"/>
    </source>
</evidence>
<evidence type="ECO:0000313" key="12">
    <source>
        <dbReference type="Proteomes" id="UP000001396"/>
    </source>
</evidence>
<reference evidence="11 12" key="1">
    <citation type="journal article" date="2011" name="Genome Res.">
        <title>Phylogeny-wide analysis of social amoeba genomes highlights ancient origins for complex intercellular communication.</title>
        <authorList>
            <person name="Heidel A.J."/>
            <person name="Lawal H.M."/>
            <person name="Felder M."/>
            <person name="Schilde C."/>
            <person name="Helps N.R."/>
            <person name="Tunggal B."/>
            <person name="Rivero F."/>
            <person name="John U."/>
            <person name="Schleicher M."/>
            <person name="Eichinger L."/>
            <person name="Platzer M."/>
            <person name="Noegel A.A."/>
            <person name="Schaap P."/>
            <person name="Gloeckner G."/>
        </authorList>
    </citation>
    <scope>NUCLEOTIDE SEQUENCE [LARGE SCALE GENOMIC DNA]</scope>
    <source>
        <strain evidence="12">ATCC 26659 / Pp 5 / PN500</strain>
    </source>
</reference>
<dbReference type="GO" id="GO:0016020">
    <property type="term" value="C:membrane"/>
    <property type="evidence" value="ECO:0007669"/>
    <property type="project" value="UniProtKB-SubCell"/>
</dbReference>
<feature type="transmembrane region" description="Helical" evidence="10">
    <location>
        <begin position="20"/>
        <end position="39"/>
    </location>
</feature>
<dbReference type="GO" id="GO:0006862">
    <property type="term" value="P:nucleotide transport"/>
    <property type="evidence" value="ECO:0007669"/>
    <property type="project" value="InterPro"/>
</dbReference>
<dbReference type="RefSeq" id="XP_020438460.1">
    <property type="nucleotide sequence ID" value="XM_020571186.1"/>
</dbReference>
<dbReference type="Proteomes" id="UP000001396">
    <property type="component" value="Unassembled WGS sequence"/>
</dbReference>
<dbReference type="InParanoid" id="D3AVN2"/>
<evidence type="ECO:0000313" key="11">
    <source>
        <dbReference type="EMBL" id="EFA86355.1"/>
    </source>
</evidence>
<dbReference type="SUPFAM" id="SSF103506">
    <property type="entry name" value="Mitochondrial carrier"/>
    <property type="match status" value="1"/>
</dbReference>
<feature type="repeat" description="Solcar" evidence="8">
    <location>
        <begin position="222"/>
        <end position="314"/>
    </location>
</feature>
<dbReference type="PANTHER" id="PTHR45683">
    <property type="entry name" value="MITOCHONDRIAL NICOTINAMIDE ADENINE DINUCLEOTIDE TRANSPORTER 1-RELATED-RELATED"/>
    <property type="match status" value="1"/>
</dbReference>
<name>D3AVN2_HETP5</name>
<dbReference type="GO" id="GO:0055085">
    <property type="term" value="P:transmembrane transport"/>
    <property type="evidence" value="ECO:0007669"/>
    <property type="project" value="InterPro"/>
</dbReference>
<keyword evidence="3 9" id="KW-0813">Transport</keyword>
<sequence length="327" mass="36057">MSTNTNINSSKKLNPFYDGISASIGSTVAIGILQPFDLLKIRLQGSGFAVESGASATGVKSSRPGLVSTFYSVLKNEGVSQFWRGIGPTVLASGVAWGVYMHFYESYKTAFKRFNNNGNTETVPLYQGFVAGVAAGASQVFITNPIFMIKTRMQLQVPGSESYYTGFIDGIRKTVAKEGFFGLYKGVVPALWLTFHGGIQMSTYDEMKSFFAKRSNKSVNQLSSSDIFIASSVSKFLASTMLYPFQVIKTRLQDERNIPTKDKTAVYNGTMDVAKKIYRSEGITGFYRGVIPNTLKVIPNSSITLLAYEEIRKLFISYDIGIKQQQQ</sequence>
<dbReference type="GeneID" id="31355681"/>
<dbReference type="Pfam" id="PF00153">
    <property type="entry name" value="Mito_carr"/>
    <property type="match status" value="3"/>
</dbReference>
<dbReference type="STRING" id="670386.D3AVN2"/>
<evidence type="ECO:0000256" key="2">
    <source>
        <dbReference type="ARBA" id="ARBA00006375"/>
    </source>
</evidence>
<comment type="similarity">
    <text evidence="2 9">Belongs to the mitochondrial carrier (TC 2.A.29) family.</text>
</comment>
<dbReference type="AlphaFoldDB" id="D3AVN2"/>
<evidence type="ECO:0000256" key="3">
    <source>
        <dbReference type="ARBA" id="ARBA00022448"/>
    </source>
</evidence>
<dbReference type="FunCoup" id="D3AVN2">
    <property type="interactions" value="22"/>
</dbReference>
<proteinExistence type="inferred from homology"/>
<evidence type="ECO:0000256" key="10">
    <source>
        <dbReference type="SAM" id="Phobius"/>
    </source>
</evidence>
<dbReference type="InterPro" id="IPR023395">
    <property type="entry name" value="MCP_dom_sf"/>
</dbReference>
<protein>
    <submittedName>
        <fullName evidence="11">Mitochondrial substrate carrier family protein</fullName>
    </submittedName>
</protein>
<dbReference type="OMA" id="QLIYREE"/>
<dbReference type="InterPro" id="IPR044712">
    <property type="entry name" value="SLC25A32-like"/>
</dbReference>
<feature type="repeat" description="Solcar" evidence="8">
    <location>
        <begin position="13"/>
        <end position="110"/>
    </location>
</feature>
<dbReference type="InterPro" id="IPR018108">
    <property type="entry name" value="MCP_transmembrane"/>
</dbReference>
<keyword evidence="7 8" id="KW-0472">Membrane</keyword>
<evidence type="ECO:0000256" key="6">
    <source>
        <dbReference type="ARBA" id="ARBA00022989"/>
    </source>
</evidence>
<organism evidence="11 12">
    <name type="scientific">Heterostelium pallidum (strain ATCC 26659 / Pp 5 / PN500)</name>
    <name type="common">Cellular slime mold</name>
    <name type="synonym">Polysphondylium pallidum</name>
    <dbReference type="NCBI Taxonomy" id="670386"/>
    <lineage>
        <taxon>Eukaryota</taxon>
        <taxon>Amoebozoa</taxon>
        <taxon>Evosea</taxon>
        <taxon>Eumycetozoa</taxon>
        <taxon>Dictyostelia</taxon>
        <taxon>Acytosteliales</taxon>
        <taxon>Acytosteliaceae</taxon>
        <taxon>Heterostelium</taxon>
    </lineage>
</organism>
<accession>D3AVN2</accession>
<comment type="subcellular location">
    <subcellularLocation>
        <location evidence="1">Membrane</location>
        <topology evidence="1">Multi-pass membrane protein</topology>
    </subcellularLocation>
</comment>
<comment type="caution">
    <text evidence="11">The sequence shown here is derived from an EMBL/GenBank/DDBJ whole genome shotgun (WGS) entry which is preliminary data.</text>
</comment>
<keyword evidence="12" id="KW-1185">Reference proteome</keyword>
<evidence type="ECO:0000256" key="4">
    <source>
        <dbReference type="ARBA" id="ARBA00022692"/>
    </source>
</evidence>
<dbReference type="Gene3D" id="1.50.40.10">
    <property type="entry name" value="Mitochondrial carrier domain"/>
    <property type="match status" value="1"/>
</dbReference>
<dbReference type="EMBL" id="ADBJ01000002">
    <property type="protein sequence ID" value="EFA86355.1"/>
    <property type="molecule type" value="Genomic_DNA"/>
</dbReference>
<feature type="transmembrane region" description="Helical" evidence="10">
    <location>
        <begin position="82"/>
        <end position="104"/>
    </location>
</feature>
<feature type="repeat" description="Solcar" evidence="8">
    <location>
        <begin position="123"/>
        <end position="210"/>
    </location>
</feature>
<gene>
    <name evidence="11" type="primary">mcfM</name>
    <name evidence="11" type="ORF">PPL_00147</name>
</gene>
<evidence type="ECO:0000256" key="8">
    <source>
        <dbReference type="PROSITE-ProRule" id="PRU00282"/>
    </source>
</evidence>
<evidence type="ECO:0000256" key="5">
    <source>
        <dbReference type="ARBA" id="ARBA00022737"/>
    </source>
</evidence>
<keyword evidence="6 10" id="KW-1133">Transmembrane helix</keyword>
<keyword evidence="5" id="KW-0677">Repeat</keyword>
<keyword evidence="4 8" id="KW-0812">Transmembrane</keyword>
<evidence type="ECO:0000256" key="9">
    <source>
        <dbReference type="RuleBase" id="RU000488"/>
    </source>
</evidence>
<feature type="transmembrane region" description="Helical" evidence="10">
    <location>
        <begin position="124"/>
        <end position="147"/>
    </location>
</feature>
<dbReference type="PROSITE" id="PS50920">
    <property type="entry name" value="SOLCAR"/>
    <property type="match status" value="3"/>
</dbReference>